<dbReference type="Pfam" id="PF00356">
    <property type="entry name" value="LacI"/>
    <property type="match status" value="1"/>
</dbReference>
<proteinExistence type="predicted"/>
<sequence>MATIKEVAKEAGLSVASVSRYINNKGYVSDQAKLKIEAAIQKLDYRPNEIARSLFQNKTRMIALLLPDITNPFFPMLARGAEDFLVEKNYQMVLSNTSNDIARQEQYYRSFQQHNFAGIITAVETSEEQESAIPFIQVDRTTKESQFFVKSDHHLGGRMIGEYVCQTQPKKVLIMVGPHELMSVQQKNKALIHSLEQATIPYETLAVETFGLETINRIVTTVLERVGEIDTVVATNDMHAMYILKAALQQGLDVPNDLQIMGYDGIDFAELSTPQLTTVKQNVYQMGYLAAETLIKKIENEPIETESITIPVEMVEGQTMRKVIV</sequence>
<evidence type="ECO:0000259" key="5">
    <source>
        <dbReference type="PROSITE" id="PS50932"/>
    </source>
</evidence>
<dbReference type="SMART" id="SM00354">
    <property type="entry name" value="HTH_LACI"/>
    <property type="match status" value="1"/>
</dbReference>
<dbReference type="InterPro" id="IPR000843">
    <property type="entry name" value="HTH_LacI"/>
</dbReference>
<name>A0AAE9XG24_9ENTE</name>
<evidence type="ECO:0000259" key="6">
    <source>
        <dbReference type="PROSITE" id="PS50943"/>
    </source>
</evidence>
<dbReference type="Pfam" id="PF13377">
    <property type="entry name" value="Peripla_BP_3"/>
    <property type="match status" value="1"/>
</dbReference>
<keyword evidence="4" id="KW-0804">Transcription</keyword>
<dbReference type="InterPro" id="IPR046335">
    <property type="entry name" value="LacI/GalR-like_sensor"/>
</dbReference>
<organism evidence="7 8">
    <name type="scientific">Vagococcus lutrae</name>
    <dbReference type="NCBI Taxonomy" id="81947"/>
    <lineage>
        <taxon>Bacteria</taxon>
        <taxon>Bacillati</taxon>
        <taxon>Bacillota</taxon>
        <taxon>Bacilli</taxon>
        <taxon>Lactobacillales</taxon>
        <taxon>Enterococcaceae</taxon>
        <taxon>Vagococcus</taxon>
    </lineage>
</organism>
<dbReference type="InterPro" id="IPR010982">
    <property type="entry name" value="Lambda_DNA-bd_dom_sf"/>
</dbReference>
<dbReference type="SUPFAM" id="SSF47413">
    <property type="entry name" value="lambda repressor-like DNA-binding domains"/>
    <property type="match status" value="1"/>
</dbReference>
<keyword evidence="3 7" id="KW-0238">DNA-binding</keyword>
<evidence type="ECO:0000256" key="4">
    <source>
        <dbReference type="ARBA" id="ARBA00023163"/>
    </source>
</evidence>
<dbReference type="PANTHER" id="PTHR30146:SF95">
    <property type="entry name" value="RIBOSE OPERON REPRESSOR"/>
    <property type="match status" value="1"/>
</dbReference>
<dbReference type="RefSeq" id="WP_272163328.1">
    <property type="nucleotide sequence ID" value="NZ_CP116507.1"/>
</dbReference>
<gene>
    <name evidence="7" type="ORF">PML95_09875</name>
</gene>
<evidence type="ECO:0000256" key="3">
    <source>
        <dbReference type="ARBA" id="ARBA00023125"/>
    </source>
</evidence>
<dbReference type="GO" id="GO:0000976">
    <property type="term" value="F:transcription cis-regulatory region binding"/>
    <property type="evidence" value="ECO:0007669"/>
    <property type="project" value="TreeGrafter"/>
</dbReference>
<dbReference type="PROSITE" id="PS50932">
    <property type="entry name" value="HTH_LACI_2"/>
    <property type="match status" value="1"/>
</dbReference>
<dbReference type="Gene3D" id="3.40.50.2300">
    <property type="match status" value="2"/>
</dbReference>
<dbReference type="InterPro" id="IPR001387">
    <property type="entry name" value="Cro/C1-type_HTH"/>
</dbReference>
<evidence type="ECO:0000313" key="8">
    <source>
        <dbReference type="Proteomes" id="UP001179600"/>
    </source>
</evidence>
<dbReference type="PANTHER" id="PTHR30146">
    <property type="entry name" value="LACI-RELATED TRANSCRIPTIONAL REPRESSOR"/>
    <property type="match status" value="1"/>
</dbReference>
<dbReference type="PROSITE" id="PS50943">
    <property type="entry name" value="HTH_CROC1"/>
    <property type="match status" value="1"/>
</dbReference>
<dbReference type="Proteomes" id="UP001179600">
    <property type="component" value="Chromosome"/>
</dbReference>
<accession>A0AAE9XG24</accession>
<protein>
    <submittedName>
        <fullName evidence="7">LacI family DNA-binding transcriptional regulator</fullName>
    </submittedName>
</protein>
<evidence type="ECO:0000256" key="2">
    <source>
        <dbReference type="ARBA" id="ARBA00023015"/>
    </source>
</evidence>
<dbReference type="Gene3D" id="1.10.260.40">
    <property type="entry name" value="lambda repressor-like DNA-binding domains"/>
    <property type="match status" value="1"/>
</dbReference>
<dbReference type="EMBL" id="CP116507">
    <property type="protein sequence ID" value="WCG22677.1"/>
    <property type="molecule type" value="Genomic_DNA"/>
</dbReference>
<dbReference type="CDD" id="cd06291">
    <property type="entry name" value="PBP1_Qymf-like"/>
    <property type="match status" value="1"/>
</dbReference>
<dbReference type="InterPro" id="IPR028082">
    <property type="entry name" value="Peripla_BP_I"/>
</dbReference>
<dbReference type="CDD" id="cd01392">
    <property type="entry name" value="HTH_LacI"/>
    <property type="match status" value="1"/>
</dbReference>
<evidence type="ECO:0000256" key="1">
    <source>
        <dbReference type="ARBA" id="ARBA00022491"/>
    </source>
</evidence>
<reference evidence="7" key="1">
    <citation type="submission" date="2023-01" db="EMBL/GenBank/DDBJ databases">
        <title>Oxazolidinone resistance genes in florfenicol resistant enterococci from beef cattle and veal calves at slaughter.</title>
        <authorList>
            <person name="Biggel M."/>
        </authorList>
    </citation>
    <scope>NUCLEOTIDE SEQUENCE</scope>
    <source>
        <strain evidence="7">K204-1</strain>
    </source>
</reference>
<dbReference type="AlphaFoldDB" id="A0AAE9XG24"/>
<feature type="domain" description="HTH cro/C1-type" evidence="6">
    <location>
        <begin position="3"/>
        <end position="46"/>
    </location>
</feature>
<evidence type="ECO:0000313" key="7">
    <source>
        <dbReference type="EMBL" id="WCG22677.1"/>
    </source>
</evidence>
<keyword evidence="2" id="KW-0805">Transcription regulation</keyword>
<dbReference type="SUPFAM" id="SSF53822">
    <property type="entry name" value="Periplasmic binding protein-like I"/>
    <property type="match status" value="1"/>
</dbReference>
<keyword evidence="1" id="KW-0678">Repressor</keyword>
<feature type="domain" description="HTH lacI-type" evidence="5">
    <location>
        <begin position="2"/>
        <end position="56"/>
    </location>
</feature>
<dbReference type="GO" id="GO:0003700">
    <property type="term" value="F:DNA-binding transcription factor activity"/>
    <property type="evidence" value="ECO:0007669"/>
    <property type="project" value="TreeGrafter"/>
</dbReference>